<dbReference type="EMBL" id="CZQC01000067">
    <property type="protein sequence ID" value="CUS42490.1"/>
    <property type="molecule type" value="Genomic_DNA"/>
</dbReference>
<name>A0A160TDA2_9ZZZZ</name>
<gene>
    <name evidence="1" type="ORF">MGWOODY_Tha1813</name>
</gene>
<proteinExistence type="predicted"/>
<organism evidence="1">
    <name type="scientific">hydrothermal vent metagenome</name>
    <dbReference type="NCBI Taxonomy" id="652676"/>
    <lineage>
        <taxon>unclassified sequences</taxon>
        <taxon>metagenomes</taxon>
        <taxon>ecological metagenomes</taxon>
    </lineage>
</organism>
<sequence>MQKKKDYVAMWFNVRKELGISDEIHAGWYDHNTKTMQWTSYEHAKMDGMGLYAHELRKYGYPCTPLPTNRDTSEPKFFDVLKKQRQAKYQDTAPKKIRWKETFEYSNSDRGELECIILDEAATLKLKEKAAAQNVSLATIIFYSLNKMVASELLDGEQEYYWLYPVNMRGAVKLEDETMNHSSGFNLALNTKSTAKEIQDIVRDKLKSQSHWMLWKLAHIGKWIGHAGVKRIYISSSKKNFFAGSLSYLGSWPIPDERNSGERKDDVLACCGTGSKNYPISTGVTEWYGKMSIALKLHPYIGKKPGLTKHCLEQWQKNLTDSN</sequence>
<reference evidence="1" key="1">
    <citation type="submission" date="2015-10" db="EMBL/GenBank/DDBJ databases">
        <authorList>
            <person name="Gilbert D.G."/>
        </authorList>
    </citation>
    <scope>NUCLEOTIDE SEQUENCE</scope>
</reference>
<dbReference type="AlphaFoldDB" id="A0A160TDA2"/>
<accession>A0A160TDA2</accession>
<evidence type="ECO:0000313" key="1">
    <source>
        <dbReference type="EMBL" id="CUS42490.1"/>
    </source>
</evidence>
<protein>
    <submittedName>
        <fullName evidence="1">Uncharacterized protein</fullName>
    </submittedName>
</protein>